<dbReference type="SUPFAM" id="SSF51230">
    <property type="entry name" value="Single hybrid motif"/>
    <property type="match status" value="1"/>
</dbReference>
<dbReference type="InterPro" id="IPR000089">
    <property type="entry name" value="Biotin_lipoyl"/>
</dbReference>
<gene>
    <name evidence="2" type="ORF">SLEP1_g5956</name>
</gene>
<reference evidence="2 3" key="1">
    <citation type="journal article" date="2021" name="Commun. Biol.">
        <title>The genome of Shorea leprosula (Dipterocarpaceae) highlights the ecological relevance of drought in aseasonal tropical rainforests.</title>
        <authorList>
            <person name="Ng K.K.S."/>
            <person name="Kobayashi M.J."/>
            <person name="Fawcett J.A."/>
            <person name="Hatakeyama M."/>
            <person name="Paape T."/>
            <person name="Ng C.H."/>
            <person name="Ang C.C."/>
            <person name="Tnah L.H."/>
            <person name="Lee C.T."/>
            <person name="Nishiyama T."/>
            <person name="Sese J."/>
            <person name="O'Brien M.J."/>
            <person name="Copetti D."/>
            <person name="Mohd Noor M.I."/>
            <person name="Ong R.C."/>
            <person name="Putra M."/>
            <person name="Sireger I.Z."/>
            <person name="Indrioko S."/>
            <person name="Kosugi Y."/>
            <person name="Izuno A."/>
            <person name="Isagi Y."/>
            <person name="Lee S.L."/>
            <person name="Shimizu K.K."/>
        </authorList>
    </citation>
    <scope>NUCLEOTIDE SEQUENCE [LARGE SCALE GENOMIC DNA]</scope>
    <source>
        <strain evidence="2">214</strain>
    </source>
</reference>
<keyword evidence="3" id="KW-1185">Reference proteome</keyword>
<evidence type="ECO:0000313" key="2">
    <source>
        <dbReference type="EMBL" id="GKU92194.1"/>
    </source>
</evidence>
<feature type="domain" description="Lipoyl-binding" evidence="1">
    <location>
        <begin position="2"/>
        <end position="47"/>
    </location>
</feature>
<protein>
    <recommendedName>
        <fullName evidence="1">Lipoyl-binding domain-containing protein</fullName>
    </recommendedName>
</protein>
<evidence type="ECO:0000259" key="1">
    <source>
        <dbReference type="Pfam" id="PF00364"/>
    </source>
</evidence>
<dbReference type="InterPro" id="IPR053217">
    <property type="entry name" value="ACC_Biotin_Carrier"/>
</dbReference>
<organism evidence="2 3">
    <name type="scientific">Rubroshorea leprosula</name>
    <dbReference type="NCBI Taxonomy" id="152421"/>
    <lineage>
        <taxon>Eukaryota</taxon>
        <taxon>Viridiplantae</taxon>
        <taxon>Streptophyta</taxon>
        <taxon>Embryophyta</taxon>
        <taxon>Tracheophyta</taxon>
        <taxon>Spermatophyta</taxon>
        <taxon>Magnoliopsida</taxon>
        <taxon>eudicotyledons</taxon>
        <taxon>Gunneridae</taxon>
        <taxon>Pentapetalae</taxon>
        <taxon>rosids</taxon>
        <taxon>malvids</taxon>
        <taxon>Malvales</taxon>
        <taxon>Dipterocarpaceae</taxon>
        <taxon>Rubroshorea</taxon>
    </lineage>
</organism>
<dbReference type="Gene3D" id="2.40.50.100">
    <property type="match status" value="1"/>
</dbReference>
<dbReference type="Pfam" id="PF00364">
    <property type="entry name" value="Biotin_lipoyl"/>
    <property type="match status" value="1"/>
</dbReference>
<dbReference type="PANTHER" id="PTHR47597:SF2">
    <property type="entry name" value="LIPOYL-BINDING DOMAIN-CONTAINING PROTEIN"/>
    <property type="match status" value="1"/>
</dbReference>
<evidence type="ECO:0000313" key="3">
    <source>
        <dbReference type="Proteomes" id="UP001054252"/>
    </source>
</evidence>
<dbReference type="InterPro" id="IPR011053">
    <property type="entry name" value="Single_hybrid_motif"/>
</dbReference>
<comment type="caution">
    <text evidence="2">The sequence shown here is derived from an EMBL/GenBank/DDBJ whole genome shotgun (WGS) entry which is preliminary data.</text>
</comment>
<proteinExistence type="predicted"/>
<dbReference type="Proteomes" id="UP001054252">
    <property type="component" value="Unassembled WGS sequence"/>
</dbReference>
<dbReference type="PANTHER" id="PTHR47597">
    <property type="entry name" value="IS A MEMBER OF THE PF|00364 BIOTIN-REQUIRING ENZYMES FAMILY-RELATED"/>
    <property type="match status" value="1"/>
</dbReference>
<dbReference type="AlphaFoldDB" id="A0AAV5I1R1"/>
<name>A0AAV5I1R1_9ROSI</name>
<sequence length="56" mass="5954">MIKEGQVIGYLDQFGTHFPVRADVAGEVLKLLANDGDAIGYGDPLVAVLPSFHGIK</sequence>
<dbReference type="EMBL" id="BPVZ01000005">
    <property type="protein sequence ID" value="GKU92194.1"/>
    <property type="molecule type" value="Genomic_DNA"/>
</dbReference>
<accession>A0AAV5I1R1</accession>